<dbReference type="STRING" id="578458.D8PSD5"/>
<dbReference type="RefSeq" id="XP_003038826.1">
    <property type="nucleotide sequence ID" value="XM_003038780.1"/>
</dbReference>
<keyword evidence="7" id="KW-1185">Reference proteome</keyword>
<dbReference type="AlphaFoldDB" id="D8PSD5"/>
<protein>
    <recommendedName>
        <fullName evidence="8">Cleavage stimulation factor subunit 2 hinge domain-containing protein</fullName>
    </recommendedName>
</protein>
<dbReference type="OMA" id="RVMQMSR"/>
<dbReference type="GO" id="GO:0003729">
    <property type="term" value="F:mRNA binding"/>
    <property type="evidence" value="ECO:0007669"/>
    <property type="project" value="TreeGrafter"/>
</dbReference>
<reference evidence="6 7" key="1">
    <citation type="journal article" date="2010" name="Nat. Biotechnol.">
        <title>Genome sequence of the model mushroom Schizophyllum commune.</title>
        <authorList>
            <person name="Ohm R.A."/>
            <person name="de Jong J.F."/>
            <person name="Lugones L.G."/>
            <person name="Aerts A."/>
            <person name="Kothe E."/>
            <person name="Stajich J.E."/>
            <person name="de Vries R.P."/>
            <person name="Record E."/>
            <person name="Levasseur A."/>
            <person name="Baker S.E."/>
            <person name="Bartholomew K.A."/>
            <person name="Coutinho P.M."/>
            <person name="Erdmann S."/>
            <person name="Fowler T.J."/>
            <person name="Gathman A.C."/>
            <person name="Lombard V."/>
            <person name="Henrissat B."/>
            <person name="Knabe N."/>
            <person name="Kuees U."/>
            <person name="Lilly W.W."/>
            <person name="Lindquist E."/>
            <person name="Lucas S."/>
            <person name="Magnuson J.K."/>
            <person name="Piumi F."/>
            <person name="Raudaskoski M."/>
            <person name="Salamov A."/>
            <person name="Schmutz J."/>
            <person name="Schwarze F.W.M.R."/>
            <person name="vanKuyk P.A."/>
            <person name="Horton J.S."/>
            <person name="Grigoriev I.V."/>
            <person name="Woesten H.A.B."/>
        </authorList>
    </citation>
    <scope>NUCLEOTIDE SEQUENCE [LARGE SCALE GENOMIC DNA]</scope>
    <source>
        <strain evidence="7">H4-8 / FGSC 9210</strain>
    </source>
</reference>
<dbReference type="Pfam" id="PF14327">
    <property type="entry name" value="CSTF2_hinge"/>
    <property type="match status" value="1"/>
</dbReference>
<dbReference type="Gene3D" id="1.25.40.630">
    <property type="match status" value="1"/>
</dbReference>
<evidence type="ECO:0000259" key="5">
    <source>
        <dbReference type="Pfam" id="PF14327"/>
    </source>
</evidence>
<dbReference type="Gene3D" id="1.10.20.70">
    <property type="entry name" value="Transcription termination and cleavage factor, C-terminal domain"/>
    <property type="match status" value="1"/>
</dbReference>
<dbReference type="KEGG" id="scm:SCHCO_02610305"/>
<dbReference type="PANTHER" id="PTHR45735:SF2">
    <property type="entry name" value="CLEAVAGE STIMULATION FACTOR SUBUNIT 2"/>
    <property type="match status" value="1"/>
</dbReference>
<comment type="subcellular location">
    <subcellularLocation>
        <location evidence="1">Nucleus</location>
    </subcellularLocation>
</comment>
<dbReference type="InterPro" id="IPR025742">
    <property type="entry name" value="CSTF2_hinge"/>
</dbReference>
<dbReference type="PANTHER" id="PTHR45735">
    <property type="entry name" value="CLEAVAGE STIMULATION FACTOR SUBUNIT 2"/>
    <property type="match status" value="1"/>
</dbReference>
<proteinExistence type="predicted"/>
<dbReference type="InterPro" id="IPR038192">
    <property type="entry name" value="CSTF_C_sf"/>
</dbReference>
<dbReference type="InParanoid" id="D8PSD5"/>
<organism evidence="7">
    <name type="scientific">Schizophyllum commune (strain H4-8 / FGSC 9210)</name>
    <name type="common">Split gill fungus</name>
    <dbReference type="NCBI Taxonomy" id="578458"/>
    <lineage>
        <taxon>Eukaryota</taxon>
        <taxon>Fungi</taxon>
        <taxon>Dikarya</taxon>
        <taxon>Basidiomycota</taxon>
        <taxon>Agaricomycotina</taxon>
        <taxon>Agaricomycetes</taxon>
        <taxon>Agaricomycetidae</taxon>
        <taxon>Agaricales</taxon>
        <taxon>Schizophyllaceae</taxon>
        <taxon>Schizophyllum</taxon>
    </lineage>
</organism>
<dbReference type="HOGENOM" id="CLU_067140_0_0_1"/>
<keyword evidence="2" id="KW-0539">Nucleus</keyword>
<dbReference type="VEuPathDB" id="FungiDB:SCHCODRAFT_02610305"/>
<feature type="region of interest" description="Disordered" evidence="3">
    <location>
        <begin position="64"/>
        <end position="155"/>
    </location>
</feature>
<dbReference type="GO" id="GO:0005847">
    <property type="term" value="C:mRNA cleavage and polyadenylation specificity factor complex"/>
    <property type="evidence" value="ECO:0007669"/>
    <property type="project" value="TreeGrafter"/>
</dbReference>
<dbReference type="GeneID" id="9594698"/>
<dbReference type="GO" id="GO:0031124">
    <property type="term" value="P:mRNA 3'-end processing"/>
    <property type="evidence" value="ECO:0007669"/>
    <property type="project" value="InterPro"/>
</dbReference>
<feature type="domain" description="Cleavage stimulation factor subunit 2 hinge" evidence="5">
    <location>
        <begin position="6"/>
        <end position="59"/>
    </location>
</feature>
<gene>
    <name evidence="6" type="ORF">SCHCODRAFT_104338</name>
</gene>
<evidence type="ECO:0000256" key="1">
    <source>
        <dbReference type="ARBA" id="ARBA00004123"/>
    </source>
</evidence>
<feature type="non-terminal residue" evidence="6">
    <location>
        <position position="209"/>
    </location>
</feature>
<dbReference type="Pfam" id="PF14304">
    <property type="entry name" value="CSTF_C"/>
    <property type="match status" value="1"/>
</dbReference>
<feature type="domain" description="Transcription termination and cleavage factor C-terminal" evidence="4">
    <location>
        <begin position="172"/>
        <end position="203"/>
    </location>
</feature>
<evidence type="ECO:0000256" key="3">
    <source>
        <dbReference type="SAM" id="MobiDB-lite"/>
    </source>
</evidence>
<feature type="compositionally biased region" description="Pro residues" evidence="3">
    <location>
        <begin position="146"/>
        <end position="155"/>
    </location>
</feature>
<dbReference type="EMBL" id="GL377302">
    <property type="protein sequence ID" value="EFJ03924.1"/>
    <property type="molecule type" value="Genomic_DNA"/>
</dbReference>
<dbReference type="Proteomes" id="UP000007431">
    <property type="component" value="Unassembled WGS sequence"/>
</dbReference>
<evidence type="ECO:0000256" key="2">
    <source>
        <dbReference type="ARBA" id="ARBA00023242"/>
    </source>
</evidence>
<evidence type="ECO:0000313" key="6">
    <source>
        <dbReference type="EMBL" id="EFJ03924.1"/>
    </source>
</evidence>
<dbReference type="InterPro" id="IPR026896">
    <property type="entry name" value="CSTF_C"/>
</dbReference>
<evidence type="ECO:0000313" key="7">
    <source>
        <dbReference type="Proteomes" id="UP000007431"/>
    </source>
</evidence>
<evidence type="ECO:0000259" key="4">
    <source>
        <dbReference type="Pfam" id="PF14304"/>
    </source>
</evidence>
<accession>D8PSD5</accession>
<name>D8PSD5_SCHCM</name>
<sequence length="209" mass="21781">MSTSPTLATEQLLELLMQLKKTTPDAARQILNAQPQIAYALITLMVSMNAIDIDVFQRTLTSLGPSGTGAPGPAPAPVPPVASAIPPYVQPQADYRTPTPPTSYPPQSQSYANGQGRYAGSSSYPPAHTPTPTQAYGGGYGGYQQPAPPQAPPSNPAAASVATMLASIPDDQKALVVQLLSLTPEQIAALPPAERTNVIQLRTTLGLPM</sequence>
<dbReference type="eggNOG" id="ENOG502RBUN">
    <property type="taxonomic scope" value="Eukaryota"/>
</dbReference>
<evidence type="ECO:0008006" key="8">
    <source>
        <dbReference type="Google" id="ProtNLM"/>
    </source>
</evidence>
<dbReference type="OrthoDB" id="272703at2759"/>